<feature type="transmembrane region" description="Helical" evidence="4">
    <location>
        <begin position="599"/>
        <end position="618"/>
    </location>
</feature>
<evidence type="ECO:0000256" key="3">
    <source>
        <dbReference type="SAM" id="MobiDB-lite"/>
    </source>
</evidence>
<name>A0A1H9VAM8_9CORY</name>
<keyword evidence="8" id="KW-1185">Reference proteome</keyword>
<keyword evidence="4" id="KW-0812">Transmembrane</keyword>
<evidence type="ECO:0000259" key="5">
    <source>
        <dbReference type="Pfam" id="PF00501"/>
    </source>
</evidence>
<feature type="domain" description="AMP-dependent synthetase/ligase" evidence="5">
    <location>
        <begin position="39"/>
        <end position="360"/>
    </location>
</feature>
<organism evidence="7 8">
    <name type="scientific">Corynebacterium cystitidis DSM 20524</name>
    <dbReference type="NCBI Taxonomy" id="1121357"/>
    <lineage>
        <taxon>Bacteria</taxon>
        <taxon>Bacillati</taxon>
        <taxon>Actinomycetota</taxon>
        <taxon>Actinomycetes</taxon>
        <taxon>Mycobacteriales</taxon>
        <taxon>Corynebacteriaceae</taxon>
        <taxon>Corynebacterium</taxon>
    </lineage>
</organism>
<dbReference type="CDD" id="cd05930">
    <property type="entry name" value="A_NRPS"/>
    <property type="match status" value="1"/>
</dbReference>
<dbReference type="STRING" id="1121357.SAMN05661109_02140"/>
<dbReference type="InterPro" id="IPR000873">
    <property type="entry name" value="AMP-dep_synth/lig_dom"/>
</dbReference>
<feature type="transmembrane region" description="Helical" evidence="4">
    <location>
        <begin position="885"/>
        <end position="910"/>
    </location>
</feature>
<proteinExistence type="predicted"/>
<dbReference type="InterPro" id="IPR020845">
    <property type="entry name" value="AMP-binding_CS"/>
</dbReference>
<dbReference type="Gene3D" id="3.30.300.30">
    <property type="match status" value="1"/>
</dbReference>
<dbReference type="Pfam" id="PF00550">
    <property type="entry name" value="PP-binding"/>
    <property type="match status" value="1"/>
</dbReference>
<dbReference type="Gene3D" id="2.160.10.10">
    <property type="entry name" value="Hexapeptide repeat proteins"/>
    <property type="match status" value="2"/>
</dbReference>
<dbReference type="InterPro" id="IPR006162">
    <property type="entry name" value="Ppantetheine_attach_site"/>
</dbReference>
<evidence type="ECO:0008006" key="9">
    <source>
        <dbReference type="Google" id="ProtNLM"/>
    </source>
</evidence>
<dbReference type="PANTHER" id="PTHR45527:SF1">
    <property type="entry name" value="FATTY ACID SYNTHASE"/>
    <property type="match status" value="1"/>
</dbReference>
<reference evidence="8" key="1">
    <citation type="submission" date="2016-10" db="EMBL/GenBank/DDBJ databases">
        <authorList>
            <person name="Varghese N."/>
            <person name="Submissions S."/>
        </authorList>
    </citation>
    <scope>NUCLEOTIDE SEQUENCE [LARGE SCALE GENOMIC DNA]</scope>
    <source>
        <strain evidence="8">DSM 20524</strain>
    </source>
</reference>
<keyword evidence="1" id="KW-0596">Phosphopantetheine</keyword>
<feature type="transmembrane region" description="Helical" evidence="4">
    <location>
        <begin position="846"/>
        <end position="873"/>
    </location>
</feature>
<dbReference type="GO" id="GO:0043041">
    <property type="term" value="P:amino acid activation for nonribosomal peptide biosynthetic process"/>
    <property type="evidence" value="ECO:0007669"/>
    <property type="project" value="TreeGrafter"/>
</dbReference>
<evidence type="ECO:0000313" key="7">
    <source>
        <dbReference type="EMBL" id="SES18649.1"/>
    </source>
</evidence>
<feature type="transmembrane region" description="Helical" evidence="4">
    <location>
        <begin position="625"/>
        <end position="642"/>
    </location>
</feature>
<dbReference type="EMBL" id="FOGQ01000011">
    <property type="protein sequence ID" value="SES18649.1"/>
    <property type="molecule type" value="Genomic_DNA"/>
</dbReference>
<evidence type="ECO:0000259" key="6">
    <source>
        <dbReference type="Pfam" id="PF00550"/>
    </source>
</evidence>
<dbReference type="Gene3D" id="3.40.50.12780">
    <property type="entry name" value="N-terminal domain of ligase-like"/>
    <property type="match status" value="1"/>
</dbReference>
<evidence type="ECO:0000256" key="1">
    <source>
        <dbReference type="ARBA" id="ARBA00022450"/>
    </source>
</evidence>
<dbReference type="SUPFAM" id="SSF56801">
    <property type="entry name" value="Acetyl-CoA synthetase-like"/>
    <property type="match status" value="1"/>
</dbReference>
<feature type="region of interest" description="Disordered" evidence="3">
    <location>
        <begin position="1325"/>
        <end position="1348"/>
    </location>
</feature>
<feature type="transmembrane region" description="Helical" evidence="4">
    <location>
        <begin position="1124"/>
        <end position="1149"/>
    </location>
</feature>
<dbReference type="SUPFAM" id="SSF47336">
    <property type="entry name" value="ACP-like"/>
    <property type="match status" value="1"/>
</dbReference>
<dbReference type="NCBIfam" id="TIGR02353">
    <property type="entry name" value="NRPS_term_dom"/>
    <property type="match status" value="1"/>
</dbReference>
<dbReference type="GO" id="GO:0044550">
    <property type="term" value="P:secondary metabolite biosynthetic process"/>
    <property type="evidence" value="ECO:0007669"/>
    <property type="project" value="TreeGrafter"/>
</dbReference>
<feature type="compositionally biased region" description="Polar residues" evidence="3">
    <location>
        <begin position="1335"/>
        <end position="1348"/>
    </location>
</feature>
<dbReference type="Pfam" id="PF00501">
    <property type="entry name" value="AMP-binding"/>
    <property type="match status" value="1"/>
</dbReference>
<feature type="transmembrane region" description="Helical" evidence="4">
    <location>
        <begin position="1092"/>
        <end position="1112"/>
    </location>
</feature>
<dbReference type="PANTHER" id="PTHR45527">
    <property type="entry name" value="NONRIBOSOMAL PEPTIDE SYNTHETASE"/>
    <property type="match status" value="1"/>
</dbReference>
<keyword evidence="4" id="KW-0472">Membrane</keyword>
<dbReference type="Gene3D" id="1.10.1200.10">
    <property type="entry name" value="ACP-like"/>
    <property type="match status" value="1"/>
</dbReference>
<evidence type="ECO:0000256" key="4">
    <source>
        <dbReference type="SAM" id="Phobius"/>
    </source>
</evidence>
<gene>
    <name evidence="7" type="ORF">SAMN05661109_02140</name>
</gene>
<dbReference type="Proteomes" id="UP000198929">
    <property type="component" value="Unassembled WGS sequence"/>
</dbReference>
<dbReference type="PROSITE" id="PS00012">
    <property type="entry name" value="PHOSPHOPANTETHEINE"/>
    <property type="match status" value="1"/>
</dbReference>
<dbReference type="PROSITE" id="PS00455">
    <property type="entry name" value="AMP_BINDING"/>
    <property type="match status" value="1"/>
</dbReference>
<dbReference type="GO" id="GO:0005737">
    <property type="term" value="C:cytoplasm"/>
    <property type="evidence" value="ECO:0007669"/>
    <property type="project" value="TreeGrafter"/>
</dbReference>
<sequence length="1348" mass="148383">MADADYPIKFTPNDHPDFAVFGAESKPKKRTLVDIARATMEAYPDSVALESEDETLTYSELEDRVTRQVERLHSLGIGRGARIGIRVRSGTTDLYVAILSAIFAGAAYVPVDWDDPDSRATTVWEEADVDAVFGAGLSIEKHKSHDIDAVDTSAPTLDDDAWIIFTSGSTGKPKGVAIQHHSAAALVDAEQQMFLQDAPLGPGDRVMAGLSVAFDASCEEMWLAWRTGATLVCAHRDIVRSGDVLNEWLTAKQISAISTVPTLASFWSKEALENIRLLIFGGEALPLELVARLEDPKREIWNTYGPTEATVIGAGQLMTSEPPVRIGRPVPGWKLLVVDEDEKPVRWGESGQLIIGGVGLGRYLDPAKDAEVYAPMECVGWERAYRTGDLVKAERDGLIFQGRVDDQIKFAGRRMELGEIDDKLNALSHVSVGACRLNKTEAGNDVLVGYLVEEPGEEIDLHQAREELSETMPGGIVPVLHVMDSLPTKTSGKVDRKALPWPLPFDGTSESNLPPEMGPLAEAWRRQLGPMPLAQESNFFELGGSSIAIAHLVTELRHDFPTADIGELYANPTLAEMHAYLHTLEATGEKREMPQPMPFWGKIFQALWIVFMVATIGLRYATSALIIVWILSVVFHAAWVPQPPFIPLFIAWLLFYAPFGKIFVTAGIVRMLTAGIKPGTYRKGGWVHLRVWAAERFFNLQSHDTLDGTPFAQFFYRMLGNKIGRNVTLNSGLSLVGLVTLGDHVAIEDEVDMSGYWIEGDNFYIGTIFVGEYSRIGTRSFVSPNVVLERNVEILPGSRVEGAIGEGEMWEGAPMRYLGPSNQNWPQEDPDKTPNLGAVGRVINTVLYSLGMLLVNVLPIFAIAPVAVVFMTATGVLDELDYRAVFVSLAVWAIPVVIASIVCWLSLVAFTVRMLALFIRPGFWPARSVTSWALWLTRTLMANSLESTYFIYASWLTPYWLRMCGATVGKDTEISTVVVIPHLTHVSDHAFLADDVMICAPRYGRGWVHIGSTFIGEKSFVGNSAIIGADRDLAGDSLLAALSTSPYKPEPGSSWMGRTPTMIPRKKEIGEASATYRPTFQRRIGRAFFESLRVFALVISFWIDTVIVYAMTTVYVEGGQNTRSLLLALAASVPCILIGFTFSSLIPVIAKWILVGKFRVGQKELHSSFVWRNELADNFNEVLAVPTLIAISLGTPFFNIWARLMGAKIGKDVWCETWWLPEFDLIELEDHSTVNRGTVLQTHLFHDRVMSLESVSLATGSTLGPDSFILPGASIGQRTTIGPASLVLRQDQVPSDTLWEGNPISLTLSNKYTAADLAVSASTSDQHFGDKSTTHARFSENNIMEVSR</sequence>
<dbReference type="InterPro" id="IPR011004">
    <property type="entry name" value="Trimer_LpxA-like_sf"/>
</dbReference>
<protein>
    <recommendedName>
        <fullName evidence="9">Carrier domain-containing protein</fullName>
    </recommendedName>
</protein>
<dbReference type="InterPro" id="IPR012728">
    <property type="entry name" value="Pls/PosA_C"/>
</dbReference>
<accession>A0A1H9VAM8</accession>
<keyword evidence="2" id="KW-0597">Phosphoprotein</keyword>
<dbReference type="InterPro" id="IPR009081">
    <property type="entry name" value="PP-bd_ACP"/>
</dbReference>
<dbReference type="InterPro" id="IPR045851">
    <property type="entry name" value="AMP-bd_C_sf"/>
</dbReference>
<dbReference type="SUPFAM" id="SSF51161">
    <property type="entry name" value="Trimeric LpxA-like enzymes"/>
    <property type="match status" value="3"/>
</dbReference>
<feature type="domain" description="Carrier" evidence="6">
    <location>
        <begin position="520"/>
        <end position="581"/>
    </location>
</feature>
<dbReference type="RefSeq" id="WP_231910191.1">
    <property type="nucleotide sequence ID" value="NZ_FOGQ01000011.1"/>
</dbReference>
<evidence type="ECO:0000256" key="2">
    <source>
        <dbReference type="ARBA" id="ARBA00022553"/>
    </source>
</evidence>
<dbReference type="InterPro" id="IPR042099">
    <property type="entry name" value="ANL_N_sf"/>
</dbReference>
<dbReference type="GO" id="GO:0031177">
    <property type="term" value="F:phosphopantetheine binding"/>
    <property type="evidence" value="ECO:0007669"/>
    <property type="project" value="TreeGrafter"/>
</dbReference>
<evidence type="ECO:0000313" key="8">
    <source>
        <dbReference type="Proteomes" id="UP000198929"/>
    </source>
</evidence>
<feature type="transmembrane region" description="Helical" evidence="4">
    <location>
        <begin position="648"/>
        <end position="673"/>
    </location>
</feature>
<dbReference type="InterPro" id="IPR036736">
    <property type="entry name" value="ACP-like_sf"/>
</dbReference>
<keyword evidence="4" id="KW-1133">Transmembrane helix</keyword>